<dbReference type="GO" id="GO:0005634">
    <property type="term" value="C:nucleus"/>
    <property type="evidence" value="ECO:0007669"/>
    <property type="project" value="UniProtKB-SubCell"/>
</dbReference>
<comment type="similarity">
    <text evidence="9">Belongs to the ZNF593/BUD20 C2H2-type zinc-finger protein family.</text>
</comment>
<evidence type="ECO:0000256" key="3">
    <source>
        <dbReference type="ARBA" id="ARBA00022490"/>
    </source>
</evidence>
<dbReference type="SUPFAM" id="SSF57667">
    <property type="entry name" value="beta-beta-alpha zinc fingers"/>
    <property type="match status" value="1"/>
</dbReference>
<dbReference type="Gene3D" id="3.30.160.60">
    <property type="entry name" value="Classic Zinc Finger"/>
    <property type="match status" value="1"/>
</dbReference>
<organism evidence="11 12">
    <name type="scientific">Starmerella bacillaris</name>
    <name type="common">Yeast</name>
    <name type="synonym">Candida zemplinina</name>
    <dbReference type="NCBI Taxonomy" id="1247836"/>
    <lineage>
        <taxon>Eukaryota</taxon>
        <taxon>Fungi</taxon>
        <taxon>Dikarya</taxon>
        <taxon>Ascomycota</taxon>
        <taxon>Saccharomycotina</taxon>
        <taxon>Dipodascomycetes</taxon>
        <taxon>Dipodascales</taxon>
        <taxon>Trichomonascaceae</taxon>
        <taxon>Starmerella</taxon>
    </lineage>
</organism>
<evidence type="ECO:0000256" key="1">
    <source>
        <dbReference type="ARBA" id="ARBA00004123"/>
    </source>
</evidence>
<dbReference type="GO" id="GO:0008270">
    <property type="term" value="F:zinc ion binding"/>
    <property type="evidence" value="ECO:0007669"/>
    <property type="project" value="UniProtKB-KW"/>
</dbReference>
<dbReference type="SMART" id="SM00451">
    <property type="entry name" value="ZnF_U1"/>
    <property type="match status" value="1"/>
</dbReference>
<gene>
    <name evidence="11" type="ORF">DASB73_038570</name>
</gene>
<evidence type="ECO:0000256" key="2">
    <source>
        <dbReference type="ARBA" id="ARBA00004496"/>
    </source>
</evidence>
<dbReference type="InterPro" id="IPR022755">
    <property type="entry name" value="Znf_C2H2_jaz"/>
</dbReference>
<comment type="caution">
    <text evidence="11">The sequence shown here is derived from an EMBL/GenBank/DDBJ whole genome shotgun (WGS) entry which is preliminary data.</text>
</comment>
<dbReference type="PROSITE" id="PS00028">
    <property type="entry name" value="ZINC_FINGER_C2H2_1"/>
    <property type="match status" value="1"/>
</dbReference>
<dbReference type="Pfam" id="PF12171">
    <property type="entry name" value="zf-C2H2_jaz"/>
    <property type="match status" value="1"/>
</dbReference>
<dbReference type="EMBL" id="BTGC01000008">
    <property type="protein sequence ID" value="GMM52894.1"/>
    <property type="molecule type" value="Genomic_DNA"/>
</dbReference>
<keyword evidence="8" id="KW-0539">Nucleus</keyword>
<evidence type="ECO:0000313" key="12">
    <source>
        <dbReference type="Proteomes" id="UP001362899"/>
    </source>
</evidence>
<evidence type="ECO:0000256" key="6">
    <source>
        <dbReference type="ARBA" id="ARBA00022771"/>
    </source>
</evidence>
<reference evidence="11 12" key="1">
    <citation type="journal article" date="2023" name="Elife">
        <title>Identification of key yeast species and microbe-microbe interactions impacting larval growth of Drosophila in the wild.</title>
        <authorList>
            <person name="Mure A."/>
            <person name="Sugiura Y."/>
            <person name="Maeda R."/>
            <person name="Honda K."/>
            <person name="Sakurai N."/>
            <person name="Takahashi Y."/>
            <person name="Watada M."/>
            <person name="Katoh T."/>
            <person name="Gotoh A."/>
            <person name="Gotoh Y."/>
            <person name="Taniguchi I."/>
            <person name="Nakamura K."/>
            <person name="Hayashi T."/>
            <person name="Katayama T."/>
            <person name="Uemura T."/>
            <person name="Hattori Y."/>
        </authorList>
    </citation>
    <scope>NUCLEOTIDE SEQUENCE [LARGE SCALE GENOMIC DNA]</scope>
    <source>
        <strain evidence="11 12">SB-73</strain>
    </source>
</reference>
<dbReference type="PANTHER" id="PTHR46095">
    <property type="entry name" value="ZINC FINGER PROTEIN 593"/>
    <property type="match status" value="1"/>
</dbReference>
<keyword evidence="12" id="KW-1185">Reference proteome</keyword>
<evidence type="ECO:0000256" key="4">
    <source>
        <dbReference type="ARBA" id="ARBA00022517"/>
    </source>
</evidence>
<comment type="subcellular location">
    <subcellularLocation>
        <location evidence="2">Cytoplasm</location>
    </subcellularLocation>
    <subcellularLocation>
        <location evidence="1">Nucleus</location>
    </subcellularLocation>
</comment>
<dbReference type="GO" id="GO:0003676">
    <property type="term" value="F:nucleic acid binding"/>
    <property type="evidence" value="ECO:0007669"/>
    <property type="project" value="InterPro"/>
</dbReference>
<name>A0AAV5RQU5_STABA</name>
<evidence type="ECO:0000259" key="10">
    <source>
        <dbReference type="PROSITE" id="PS00028"/>
    </source>
</evidence>
<dbReference type="InterPro" id="IPR003604">
    <property type="entry name" value="Matrin/U1-like-C_Znf_C2H2"/>
</dbReference>
<keyword evidence="3" id="KW-0963">Cytoplasm</keyword>
<dbReference type="GO" id="GO:0043021">
    <property type="term" value="F:ribonucleoprotein complex binding"/>
    <property type="evidence" value="ECO:0007669"/>
    <property type="project" value="UniProtKB-ARBA"/>
</dbReference>
<evidence type="ECO:0000256" key="8">
    <source>
        <dbReference type="ARBA" id="ARBA00023242"/>
    </source>
</evidence>
<dbReference type="InterPro" id="IPR036236">
    <property type="entry name" value="Znf_C2H2_sf"/>
</dbReference>
<dbReference type="AlphaFoldDB" id="A0AAV5RQU5"/>
<keyword evidence="6" id="KW-0863">Zinc-finger</keyword>
<dbReference type="GO" id="GO:0042254">
    <property type="term" value="P:ribosome biogenesis"/>
    <property type="evidence" value="ECO:0007669"/>
    <property type="project" value="UniProtKB-KW"/>
</dbReference>
<feature type="domain" description="C2H2-type" evidence="10">
    <location>
        <begin position="53"/>
        <end position="75"/>
    </location>
</feature>
<proteinExistence type="inferred from homology"/>
<evidence type="ECO:0000256" key="5">
    <source>
        <dbReference type="ARBA" id="ARBA00022723"/>
    </source>
</evidence>
<dbReference type="InterPro" id="IPR051879">
    <property type="entry name" value="C2H2-ZF_Maturation_Protein"/>
</dbReference>
<evidence type="ECO:0000256" key="7">
    <source>
        <dbReference type="ARBA" id="ARBA00022833"/>
    </source>
</evidence>
<evidence type="ECO:0000313" key="11">
    <source>
        <dbReference type="EMBL" id="GMM52894.1"/>
    </source>
</evidence>
<protein>
    <submittedName>
        <fullName evidence="11">Bud20 protein</fullName>
    </submittedName>
</protein>
<sequence length="178" mass="19884">MGRQQASKIYKTKRTTRADDVILSEDMASEAALAAMKSQKFDEYLPGLGQHYCVPCAKYCESEVALTTHQKSKVHKRQLKNLRFGPYTPEESVAASGRDVEKFLKAKTAQDELLQQSQVSGEIKPTKGSAHIKQPKVKHTDMMEMEMDKEDVDVNVDASVEEADQDHKDGPVAEEITV</sequence>
<dbReference type="InterPro" id="IPR013087">
    <property type="entry name" value="Znf_C2H2_type"/>
</dbReference>
<dbReference type="GO" id="GO:0005737">
    <property type="term" value="C:cytoplasm"/>
    <property type="evidence" value="ECO:0007669"/>
    <property type="project" value="UniProtKB-SubCell"/>
</dbReference>
<keyword evidence="5" id="KW-0479">Metal-binding</keyword>
<accession>A0AAV5RQU5</accession>
<keyword evidence="4" id="KW-0690">Ribosome biogenesis</keyword>
<evidence type="ECO:0000256" key="9">
    <source>
        <dbReference type="ARBA" id="ARBA00038064"/>
    </source>
</evidence>
<keyword evidence="7" id="KW-0862">Zinc</keyword>
<dbReference type="FunFam" id="3.30.160.60:FF:000299">
    <property type="entry name" value="Zinc finger protein 593"/>
    <property type="match status" value="1"/>
</dbReference>
<dbReference type="PANTHER" id="PTHR46095:SF1">
    <property type="entry name" value="ZINC FINGER PROTEIN 593"/>
    <property type="match status" value="1"/>
</dbReference>
<dbReference type="Proteomes" id="UP001362899">
    <property type="component" value="Unassembled WGS sequence"/>
</dbReference>